<accession>A0ABW6RDJ6</accession>
<comment type="caution">
    <text evidence="3">The sequence shown here is derived from an EMBL/GenBank/DDBJ whole genome shotgun (WGS) entry which is preliminary data.</text>
</comment>
<dbReference type="RefSeq" id="WP_387895707.1">
    <property type="nucleotide sequence ID" value="NZ_JBIAPK010000003.1"/>
</dbReference>
<proteinExistence type="predicted"/>
<keyword evidence="1" id="KW-0812">Transmembrane</keyword>
<organism evidence="3 4">
    <name type="scientific">Streptomyces flavidovirens</name>
    <dbReference type="NCBI Taxonomy" id="67298"/>
    <lineage>
        <taxon>Bacteria</taxon>
        <taxon>Bacillati</taxon>
        <taxon>Actinomycetota</taxon>
        <taxon>Actinomycetes</taxon>
        <taxon>Kitasatosporales</taxon>
        <taxon>Streptomycetaceae</taxon>
        <taxon>Streptomyces</taxon>
    </lineage>
</organism>
<dbReference type="InterPro" id="IPR021202">
    <property type="entry name" value="Rv3654c-like"/>
</dbReference>
<keyword evidence="1" id="KW-0472">Membrane</keyword>
<reference evidence="3 4" key="1">
    <citation type="submission" date="2024-10" db="EMBL/GenBank/DDBJ databases">
        <title>The Natural Products Discovery Center: Release of the First 8490 Sequenced Strains for Exploring Actinobacteria Biosynthetic Diversity.</title>
        <authorList>
            <person name="Kalkreuter E."/>
            <person name="Kautsar S.A."/>
            <person name="Yang D."/>
            <person name="Bader C.D."/>
            <person name="Teijaro C.N."/>
            <person name="Fluegel L."/>
            <person name="Davis C.M."/>
            <person name="Simpson J.R."/>
            <person name="Lauterbach L."/>
            <person name="Steele A.D."/>
            <person name="Gui C."/>
            <person name="Meng S."/>
            <person name="Li G."/>
            <person name="Viehrig K."/>
            <person name="Ye F."/>
            <person name="Su P."/>
            <person name="Kiefer A.F."/>
            <person name="Nichols A."/>
            <person name="Cepeda A.J."/>
            <person name="Yan W."/>
            <person name="Fan B."/>
            <person name="Jiang Y."/>
            <person name="Adhikari A."/>
            <person name="Zheng C.-J."/>
            <person name="Schuster L."/>
            <person name="Cowan T.M."/>
            <person name="Smanski M.J."/>
            <person name="Chevrette M.G."/>
            <person name="De Carvalho L.P.S."/>
            <person name="Shen B."/>
        </authorList>
    </citation>
    <scope>NUCLEOTIDE SEQUENCE [LARGE SCALE GENOMIC DNA]</scope>
    <source>
        <strain evidence="3 4">NPDC003029</strain>
    </source>
</reference>
<feature type="transmembrane region" description="Helical" evidence="1">
    <location>
        <begin position="12"/>
        <end position="32"/>
    </location>
</feature>
<dbReference type="Proteomes" id="UP001601976">
    <property type="component" value="Unassembled WGS sequence"/>
</dbReference>
<keyword evidence="4" id="KW-1185">Reference proteome</keyword>
<name>A0ABW6RDJ6_9ACTN</name>
<dbReference type="EMBL" id="JBIAPK010000003">
    <property type="protein sequence ID" value="MFF3339599.1"/>
    <property type="molecule type" value="Genomic_DNA"/>
</dbReference>
<evidence type="ECO:0000313" key="4">
    <source>
        <dbReference type="Proteomes" id="UP001601976"/>
    </source>
</evidence>
<dbReference type="NCBIfam" id="TIGR03816">
    <property type="entry name" value="tadE_like_DECH"/>
    <property type="match status" value="1"/>
</dbReference>
<protein>
    <submittedName>
        <fullName evidence="3">Rv3654c family TadE-like protein</fullName>
    </submittedName>
</protein>
<evidence type="ECO:0000256" key="1">
    <source>
        <dbReference type="SAM" id="Phobius"/>
    </source>
</evidence>
<evidence type="ECO:0000259" key="2">
    <source>
        <dbReference type="Pfam" id="PF13400"/>
    </source>
</evidence>
<keyword evidence="1" id="KW-1133">Transmembrane helix</keyword>
<evidence type="ECO:0000313" key="3">
    <source>
        <dbReference type="EMBL" id="MFF3339599.1"/>
    </source>
</evidence>
<sequence length="137" mass="13476">MRGGRSDQGAATVLAVAVVAVLGIVFAGALAMGQAVVARHRAGGAADLAALAAAGQWMRGEAAACGRAAEVAAAQEVRLVRCSVSGEISDVTAEAGTGPYSVAVRARAGPAGYPGAGFTRRASQGLQGTSAHLVHPR</sequence>
<feature type="domain" description="Putative Flp pilus-assembly TadG-like N-terminal" evidence="2">
    <location>
        <begin position="9"/>
        <end position="55"/>
    </location>
</feature>
<dbReference type="InterPro" id="IPR028087">
    <property type="entry name" value="Tad_N"/>
</dbReference>
<gene>
    <name evidence="3" type="ORF">ACFYWW_12835</name>
</gene>
<dbReference type="Pfam" id="PF13400">
    <property type="entry name" value="Tad"/>
    <property type="match status" value="1"/>
</dbReference>